<feature type="domain" description="HTH tetR-type" evidence="5">
    <location>
        <begin position="19"/>
        <end position="79"/>
    </location>
</feature>
<dbReference type="InterPro" id="IPR001647">
    <property type="entry name" value="HTH_TetR"/>
</dbReference>
<evidence type="ECO:0000256" key="1">
    <source>
        <dbReference type="ARBA" id="ARBA00023015"/>
    </source>
</evidence>
<dbReference type="PROSITE" id="PS01081">
    <property type="entry name" value="HTH_TETR_1"/>
    <property type="match status" value="1"/>
</dbReference>
<dbReference type="Gene3D" id="1.10.357.10">
    <property type="entry name" value="Tetracycline Repressor, domain 2"/>
    <property type="match status" value="1"/>
</dbReference>
<dbReference type="InterPro" id="IPR015292">
    <property type="entry name" value="Tscrpt_reg_YbiH_C"/>
</dbReference>
<dbReference type="Pfam" id="PF00440">
    <property type="entry name" value="TetR_N"/>
    <property type="match status" value="1"/>
</dbReference>
<name>A0ABU7GGF4_9SPHN</name>
<feature type="DNA-binding region" description="H-T-H motif" evidence="4">
    <location>
        <begin position="42"/>
        <end position="61"/>
    </location>
</feature>
<evidence type="ECO:0000256" key="4">
    <source>
        <dbReference type="PROSITE-ProRule" id="PRU00335"/>
    </source>
</evidence>
<evidence type="ECO:0000313" key="6">
    <source>
        <dbReference type="EMBL" id="MEE1878179.1"/>
    </source>
</evidence>
<dbReference type="Gene3D" id="1.10.10.60">
    <property type="entry name" value="Homeodomain-like"/>
    <property type="match status" value="1"/>
</dbReference>
<proteinExistence type="predicted"/>
<reference evidence="6 7" key="1">
    <citation type="submission" date="2024-01" db="EMBL/GenBank/DDBJ databases">
        <title>The genome sequence of Erythrobacteraceae sp. strain 1XM1-14.</title>
        <authorList>
            <person name="Liu Y."/>
        </authorList>
    </citation>
    <scope>NUCLEOTIDE SEQUENCE [LARGE SCALE GENOMIC DNA]</scope>
    <source>
        <strain evidence="6 7">1XM1-14</strain>
    </source>
</reference>
<evidence type="ECO:0000256" key="2">
    <source>
        <dbReference type="ARBA" id="ARBA00023125"/>
    </source>
</evidence>
<dbReference type="InterPro" id="IPR009057">
    <property type="entry name" value="Homeodomain-like_sf"/>
</dbReference>
<keyword evidence="7" id="KW-1185">Reference proteome</keyword>
<sequence length="230" mass="24447">MTASPASRAMPHAKYAKSAETQRAILDAAILAFGKDGFEATSTRAIAAFAGVNQPAINYHFGSKDALYLACAHAIVEDFARGTGKSSLAAAQYLANTRDRAASVSHLKAVMRELVELLAGSREASVRSAFVLREMHSPGEAYTILYESIWAPGIKLVADLLDAARGNAQPSGEAKLQAIMLISSLVAFTSGRQVSKAVMQWDEIGDAERAQVHKLTEQQIDALVASGQQG</sequence>
<evidence type="ECO:0000313" key="7">
    <source>
        <dbReference type="Proteomes" id="UP001343492"/>
    </source>
</evidence>
<dbReference type="InterPro" id="IPR050109">
    <property type="entry name" value="HTH-type_TetR-like_transc_reg"/>
</dbReference>
<protein>
    <submittedName>
        <fullName evidence="6">CerR family C-terminal domain-containing protein</fullName>
    </submittedName>
</protein>
<dbReference type="EMBL" id="JAZDQV010000011">
    <property type="protein sequence ID" value="MEE1878179.1"/>
    <property type="molecule type" value="Genomic_DNA"/>
</dbReference>
<dbReference type="Proteomes" id="UP001343492">
    <property type="component" value="Unassembled WGS sequence"/>
</dbReference>
<evidence type="ECO:0000256" key="3">
    <source>
        <dbReference type="ARBA" id="ARBA00023163"/>
    </source>
</evidence>
<gene>
    <name evidence="6" type="ORF">VRS74_10845</name>
</gene>
<dbReference type="SUPFAM" id="SSF48498">
    <property type="entry name" value="Tetracyclin repressor-like, C-terminal domain"/>
    <property type="match status" value="1"/>
</dbReference>
<keyword evidence="2 4" id="KW-0238">DNA-binding</keyword>
<dbReference type="RefSeq" id="WP_354145286.1">
    <property type="nucleotide sequence ID" value="NZ_JAZDQV010000011.1"/>
</dbReference>
<dbReference type="PANTHER" id="PTHR30055">
    <property type="entry name" value="HTH-TYPE TRANSCRIPTIONAL REGULATOR RUTR"/>
    <property type="match status" value="1"/>
</dbReference>
<dbReference type="SUPFAM" id="SSF46689">
    <property type="entry name" value="Homeodomain-like"/>
    <property type="match status" value="1"/>
</dbReference>
<dbReference type="InterPro" id="IPR036271">
    <property type="entry name" value="Tet_transcr_reg_TetR-rel_C_sf"/>
</dbReference>
<dbReference type="InterPro" id="IPR023772">
    <property type="entry name" value="DNA-bd_HTH_TetR-type_CS"/>
</dbReference>
<dbReference type="PRINTS" id="PR00455">
    <property type="entry name" value="HTHTETR"/>
</dbReference>
<dbReference type="PANTHER" id="PTHR30055:SF234">
    <property type="entry name" value="HTH-TYPE TRANSCRIPTIONAL REGULATOR BETI"/>
    <property type="match status" value="1"/>
</dbReference>
<keyword evidence="3" id="KW-0804">Transcription</keyword>
<evidence type="ECO:0000259" key="5">
    <source>
        <dbReference type="PROSITE" id="PS50977"/>
    </source>
</evidence>
<accession>A0ABU7GGF4</accession>
<organism evidence="6 7">
    <name type="scientific">Altererythrobacter litoralis</name>
    <dbReference type="NCBI Taxonomy" id="3113904"/>
    <lineage>
        <taxon>Bacteria</taxon>
        <taxon>Pseudomonadati</taxon>
        <taxon>Pseudomonadota</taxon>
        <taxon>Alphaproteobacteria</taxon>
        <taxon>Sphingomonadales</taxon>
        <taxon>Erythrobacteraceae</taxon>
        <taxon>Altererythrobacter</taxon>
    </lineage>
</organism>
<keyword evidence="1" id="KW-0805">Transcription regulation</keyword>
<dbReference type="PROSITE" id="PS50977">
    <property type="entry name" value="HTH_TETR_2"/>
    <property type="match status" value="1"/>
</dbReference>
<dbReference type="Pfam" id="PF09209">
    <property type="entry name" value="CecR_C"/>
    <property type="match status" value="1"/>
</dbReference>
<comment type="caution">
    <text evidence="6">The sequence shown here is derived from an EMBL/GenBank/DDBJ whole genome shotgun (WGS) entry which is preliminary data.</text>
</comment>